<proteinExistence type="predicted"/>
<dbReference type="Pfam" id="PF14079">
    <property type="entry name" value="DUF4260"/>
    <property type="match status" value="1"/>
</dbReference>
<evidence type="ECO:0000313" key="2">
    <source>
        <dbReference type="EMBL" id="PNS09746.1"/>
    </source>
</evidence>
<keyword evidence="1" id="KW-0812">Transmembrane</keyword>
<feature type="transmembrane region" description="Helical" evidence="1">
    <location>
        <begin position="16"/>
        <end position="35"/>
    </location>
</feature>
<evidence type="ECO:0008006" key="4">
    <source>
        <dbReference type="Google" id="ProtNLM"/>
    </source>
</evidence>
<organism evidence="2 3">
    <name type="scientific">Solilutibacter silvestris</name>
    <dbReference type="NCBI Taxonomy" id="1645665"/>
    <lineage>
        <taxon>Bacteria</taxon>
        <taxon>Pseudomonadati</taxon>
        <taxon>Pseudomonadota</taxon>
        <taxon>Gammaproteobacteria</taxon>
        <taxon>Lysobacterales</taxon>
        <taxon>Lysobacteraceae</taxon>
        <taxon>Solilutibacter</taxon>
    </lineage>
</organism>
<protein>
    <recommendedName>
        <fullName evidence="4">DUF4260 domain-containing protein</fullName>
    </recommendedName>
</protein>
<feature type="transmembrane region" description="Helical" evidence="1">
    <location>
        <begin position="55"/>
        <end position="76"/>
    </location>
</feature>
<keyword evidence="1" id="KW-0472">Membrane</keyword>
<gene>
    <name evidence="2" type="ORF">Lysil_1375</name>
</gene>
<accession>A0A2K1Q3X3</accession>
<keyword evidence="1" id="KW-1133">Transmembrane helix</keyword>
<sequence length="109" mass="11743">MFLCCVIAYQHIDASWAIYAIFFLAPDLSFFGYLLGPKIGAIAYNSAHSYIGPLIALIASLTPGLHSALLVALIWASHVGFDRMLGYGLKYSAGFGFTHLGKIGKARST</sequence>
<dbReference type="Proteomes" id="UP000236220">
    <property type="component" value="Unassembled WGS sequence"/>
</dbReference>
<evidence type="ECO:0000313" key="3">
    <source>
        <dbReference type="Proteomes" id="UP000236220"/>
    </source>
</evidence>
<dbReference type="AlphaFoldDB" id="A0A2K1Q3X3"/>
<evidence type="ECO:0000256" key="1">
    <source>
        <dbReference type="SAM" id="Phobius"/>
    </source>
</evidence>
<dbReference type="InterPro" id="IPR025356">
    <property type="entry name" value="DUF4260"/>
</dbReference>
<name>A0A2K1Q3X3_9GAMM</name>
<dbReference type="EMBL" id="NPZB01000001">
    <property type="protein sequence ID" value="PNS09746.1"/>
    <property type="molecule type" value="Genomic_DNA"/>
</dbReference>
<keyword evidence="3" id="KW-1185">Reference proteome</keyword>
<reference evidence="2 3" key="1">
    <citation type="submission" date="2017-08" db="EMBL/GenBank/DDBJ databases">
        <title>Lysobacter sylvestris genome.</title>
        <authorList>
            <person name="Zhang D.-C."/>
            <person name="Albuquerque L."/>
            <person name="Franca L."/>
            <person name="Froufe H.J.C."/>
            <person name="Barroso C."/>
            <person name="Egas C."/>
            <person name="Da Costa M."/>
            <person name="Margesin R."/>
        </authorList>
    </citation>
    <scope>NUCLEOTIDE SEQUENCE [LARGE SCALE GENOMIC DNA]</scope>
    <source>
        <strain evidence="2 3">AM20-91</strain>
    </source>
</reference>
<comment type="caution">
    <text evidence="2">The sequence shown here is derived from an EMBL/GenBank/DDBJ whole genome shotgun (WGS) entry which is preliminary data.</text>
</comment>